<dbReference type="AlphaFoldDB" id="E2AA56"/>
<gene>
    <name evidence="1" type="ORF">EAG_11824</name>
</gene>
<evidence type="ECO:0000313" key="2">
    <source>
        <dbReference type="Proteomes" id="UP000000311"/>
    </source>
</evidence>
<organism evidence="2">
    <name type="scientific">Camponotus floridanus</name>
    <name type="common">Florida carpenter ant</name>
    <dbReference type="NCBI Taxonomy" id="104421"/>
    <lineage>
        <taxon>Eukaryota</taxon>
        <taxon>Metazoa</taxon>
        <taxon>Ecdysozoa</taxon>
        <taxon>Arthropoda</taxon>
        <taxon>Hexapoda</taxon>
        <taxon>Insecta</taxon>
        <taxon>Pterygota</taxon>
        <taxon>Neoptera</taxon>
        <taxon>Endopterygota</taxon>
        <taxon>Hymenoptera</taxon>
        <taxon>Apocrita</taxon>
        <taxon>Aculeata</taxon>
        <taxon>Formicoidea</taxon>
        <taxon>Formicidae</taxon>
        <taxon>Formicinae</taxon>
        <taxon>Camponotus</taxon>
    </lineage>
</organism>
<dbReference type="InParanoid" id="E2AA56"/>
<protein>
    <submittedName>
        <fullName evidence="1">Uncharacterized protein</fullName>
    </submittedName>
</protein>
<evidence type="ECO:0000313" key="1">
    <source>
        <dbReference type="EMBL" id="EFN69694.1"/>
    </source>
</evidence>
<accession>E2AA56</accession>
<dbReference type="STRING" id="104421.E2AA56"/>
<reference evidence="1 2" key="1">
    <citation type="journal article" date="2010" name="Science">
        <title>Genomic comparison of the ants Camponotus floridanus and Harpegnathos saltator.</title>
        <authorList>
            <person name="Bonasio R."/>
            <person name="Zhang G."/>
            <person name="Ye C."/>
            <person name="Mutti N.S."/>
            <person name="Fang X."/>
            <person name="Qin N."/>
            <person name="Donahue G."/>
            <person name="Yang P."/>
            <person name="Li Q."/>
            <person name="Li C."/>
            <person name="Zhang P."/>
            <person name="Huang Z."/>
            <person name="Berger S.L."/>
            <person name="Reinberg D."/>
            <person name="Wang J."/>
            <person name="Liebig J."/>
        </authorList>
    </citation>
    <scope>NUCLEOTIDE SEQUENCE [LARGE SCALE GENOMIC DNA]</scope>
    <source>
        <strain evidence="2">C129</strain>
    </source>
</reference>
<dbReference type="EMBL" id="GL438029">
    <property type="protein sequence ID" value="EFN69694.1"/>
    <property type="molecule type" value="Genomic_DNA"/>
</dbReference>
<sequence>MKRSQIKTARFIADITIDLNFDPNRECKEGGFLMKLTKMSILRAILENAMNRCVFGDGKFINPLTHALGQTSLEASVGTLALFAARKGLHEPNSFVYLDSSLIARMANAIPEMRNEFLTYQVIFVLEAEFDIGSEGQVQFNETEIVGVIFRGSCSRKPVGNFSVFTIRCTEKDKKRSAEESRRTGSVAMEIHQSLERNGDSSYLKVYKLNRTSNGTQISFHVLSNRRHKNGFGRGNYAADELFEVEEIRAEKSAIFPYSLLSVCVDTLKTHLICIPSTGDCTLLRISNKLQVQDQNYSSHSVSNKCVIDLDGILYPLNFWMLYEKKFMVYKNDGYCQLLYVRFIIDISLWKPFGELKNSNGKEQQRDRKFTAASSRGRPANLASRDLIYRRIRSGCTLKDLSVLPGNIEQKNIKIHILNKDKEERGTFILRVQVTRDSCARQPFKPLTVNREAQEKGLGGTLGSCKGHTSYEKACRRGSAPATPVLGARPLDVTPNRIVVNGLRIDRSSLVKGFKGTKGREGTGFVTSRDNYAAVSG</sequence>
<proteinExistence type="predicted"/>
<name>E2AA56_CAMFO</name>
<dbReference type="Proteomes" id="UP000000311">
    <property type="component" value="Unassembled WGS sequence"/>
</dbReference>
<keyword evidence="2" id="KW-1185">Reference proteome</keyword>